<gene>
    <name evidence="2" type="ORF">EA138_13625</name>
</gene>
<evidence type="ECO:0000259" key="1">
    <source>
        <dbReference type="Pfam" id="PF06056"/>
    </source>
</evidence>
<proteinExistence type="predicted"/>
<dbReference type="RefSeq" id="WP_420913188.1">
    <property type="nucleotide sequence ID" value="NZ_SBBW01000111.1"/>
</dbReference>
<feature type="non-terminal residue" evidence="2">
    <location>
        <position position="44"/>
    </location>
</feature>
<sequence>MTPNHKDEIEKLSTAMKEAKSKRAYERYQAIYLHLQGYTKGEIA</sequence>
<feature type="domain" description="Terminase ATPase subunit N-terminal" evidence="1">
    <location>
        <begin position="25"/>
        <end position="44"/>
    </location>
</feature>
<dbReference type="EMBL" id="SBBW01000111">
    <property type="protein sequence ID" value="RWU06925.1"/>
    <property type="molecule type" value="Genomic_DNA"/>
</dbReference>
<protein>
    <submittedName>
        <fullName evidence="2">IS630 family transposase</fullName>
    </submittedName>
</protein>
<comment type="caution">
    <text evidence="2">The sequence shown here is derived from an EMBL/GenBank/DDBJ whole genome shotgun (WGS) entry which is preliminary data.</text>
</comment>
<dbReference type="InterPro" id="IPR010332">
    <property type="entry name" value="ATPase_terminase-su_N"/>
</dbReference>
<dbReference type="AlphaFoldDB" id="A0AAX1ZXB1"/>
<organism evidence="2 3">
    <name type="scientific">Anoxybacillus flavithermus</name>
    <dbReference type="NCBI Taxonomy" id="33934"/>
    <lineage>
        <taxon>Bacteria</taxon>
        <taxon>Bacillati</taxon>
        <taxon>Bacillota</taxon>
        <taxon>Bacilli</taxon>
        <taxon>Bacillales</taxon>
        <taxon>Anoxybacillaceae</taxon>
        <taxon>Anoxybacillus</taxon>
    </lineage>
</organism>
<evidence type="ECO:0000313" key="2">
    <source>
        <dbReference type="EMBL" id="RWU06925.1"/>
    </source>
</evidence>
<dbReference type="Pfam" id="PF06056">
    <property type="entry name" value="Terminase_5"/>
    <property type="match status" value="1"/>
</dbReference>
<dbReference type="Proteomes" id="UP000286434">
    <property type="component" value="Unassembled WGS sequence"/>
</dbReference>
<name>A0AAX1ZXB1_9BACL</name>
<reference evidence="2 3" key="1">
    <citation type="submission" date="2019-01" db="EMBL/GenBank/DDBJ databases">
        <title>Anoxybacillus flavithermus in powdered infant formula.</title>
        <authorList>
            <person name="Rhee M.S."/>
            <person name="Choi I.-G."/>
            <person name="Cho T.J."/>
            <person name="Park B."/>
        </authorList>
    </citation>
    <scope>NUCLEOTIDE SEQUENCE [LARGE SCALE GENOMIC DNA]</scope>
    <source>
        <strain evidence="2 3">FHS-PPAM212</strain>
    </source>
</reference>
<evidence type="ECO:0000313" key="3">
    <source>
        <dbReference type="Proteomes" id="UP000286434"/>
    </source>
</evidence>
<accession>A0AAX1ZXB1</accession>